<evidence type="ECO:0000313" key="7">
    <source>
        <dbReference type="EMBL" id="RYU97154.1"/>
    </source>
</evidence>
<reference evidence="7 8" key="1">
    <citation type="submission" date="2019-02" db="EMBL/GenBank/DDBJ databases">
        <title>Bacterial novel species Emticicia sp. 17J42-9 isolated from soil.</title>
        <authorList>
            <person name="Jung H.-Y."/>
        </authorList>
    </citation>
    <scope>NUCLEOTIDE SEQUENCE [LARGE SCALE GENOMIC DNA]</scope>
    <source>
        <strain evidence="7 8">17J42-9</strain>
    </source>
</reference>
<dbReference type="RefSeq" id="WP_130019350.1">
    <property type="nucleotide sequence ID" value="NZ_SEWF01000003.1"/>
</dbReference>
<keyword evidence="1 4" id="KW-0349">Heme</keyword>
<dbReference type="OrthoDB" id="9811395at2"/>
<accession>A0A4Q5M481</accession>
<dbReference type="AlphaFoldDB" id="A0A4Q5M481"/>
<dbReference type="EMBL" id="SEWF01000003">
    <property type="protein sequence ID" value="RYU97154.1"/>
    <property type="molecule type" value="Genomic_DNA"/>
</dbReference>
<dbReference type="GO" id="GO:0020037">
    <property type="term" value="F:heme binding"/>
    <property type="evidence" value="ECO:0007669"/>
    <property type="project" value="InterPro"/>
</dbReference>
<comment type="caution">
    <text evidence="7">The sequence shown here is derived from an EMBL/GenBank/DDBJ whole genome shotgun (WGS) entry which is preliminary data.</text>
</comment>
<dbReference type="Gene3D" id="1.10.760.10">
    <property type="entry name" value="Cytochrome c-like domain"/>
    <property type="match status" value="1"/>
</dbReference>
<keyword evidence="2 4" id="KW-0479">Metal-binding</keyword>
<evidence type="ECO:0000256" key="5">
    <source>
        <dbReference type="SAM" id="SignalP"/>
    </source>
</evidence>
<evidence type="ECO:0000256" key="1">
    <source>
        <dbReference type="ARBA" id="ARBA00022617"/>
    </source>
</evidence>
<dbReference type="InterPro" id="IPR009056">
    <property type="entry name" value="Cyt_c-like_dom"/>
</dbReference>
<feature type="chain" id="PRO_5020714745" evidence="5">
    <location>
        <begin position="19"/>
        <end position="130"/>
    </location>
</feature>
<dbReference type="PANTHER" id="PTHR35008">
    <property type="entry name" value="BLL4482 PROTEIN-RELATED"/>
    <property type="match status" value="1"/>
</dbReference>
<sequence>MKKNIILFLILNAFFAFAQTPKVTDGKGIYTQYCLACHQEDGTGVPNLNPPLRKSDWVNGDRNRLIKVILEGLDEEIEVNGESYNRVMAAHSFLTDKQVADVLTYIRSNFGNSSDAIKEEEVKVLRNKKP</sequence>
<dbReference type="PANTHER" id="PTHR35008:SF8">
    <property type="entry name" value="ALCOHOL DEHYDROGENASE CYTOCHROME C SUBUNIT"/>
    <property type="match status" value="1"/>
</dbReference>
<dbReference type="SUPFAM" id="SSF46626">
    <property type="entry name" value="Cytochrome c"/>
    <property type="match status" value="1"/>
</dbReference>
<dbReference type="GO" id="GO:0009055">
    <property type="term" value="F:electron transfer activity"/>
    <property type="evidence" value="ECO:0007669"/>
    <property type="project" value="InterPro"/>
</dbReference>
<keyword evidence="3 4" id="KW-0408">Iron</keyword>
<dbReference type="Pfam" id="PF00034">
    <property type="entry name" value="Cytochrom_C"/>
    <property type="match status" value="1"/>
</dbReference>
<protein>
    <submittedName>
        <fullName evidence="7">Cytochrome c</fullName>
    </submittedName>
</protein>
<organism evidence="7 8">
    <name type="scientific">Emticicia agri</name>
    <dbReference type="NCBI Taxonomy" id="2492393"/>
    <lineage>
        <taxon>Bacteria</taxon>
        <taxon>Pseudomonadati</taxon>
        <taxon>Bacteroidota</taxon>
        <taxon>Cytophagia</taxon>
        <taxon>Cytophagales</taxon>
        <taxon>Leadbetterellaceae</taxon>
        <taxon>Emticicia</taxon>
    </lineage>
</organism>
<proteinExistence type="predicted"/>
<gene>
    <name evidence="7" type="ORF">EWM59_02360</name>
</gene>
<evidence type="ECO:0000256" key="4">
    <source>
        <dbReference type="PROSITE-ProRule" id="PRU00433"/>
    </source>
</evidence>
<keyword evidence="8" id="KW-1185">Reference proteome</keyword>
<feature type="domain" description="Cytochrome c" evidence="6">
    <location>
        <begin position="21"/>
        <end position="110"/>
    </location>
</feature>
<name>A0A4Q5M481_9BACT</name>
<feature type="signal peptide" evidence="5">
    <location>
        <begin position="1"/>
        <end position="18"/>
    </location>
</feature>
<keyword evidence="5" id="KW-0732">Signal</keyword>
<dbReference type="InterPro" id="IPR051459">
    <property type="entry name" value="Cytochrome_c-type_DH"/>
</dbReference>
<dbReference type="PROSITE" id="PS51007">
    <property type="entry name" value="CYTC"/>
    <property type="match status" value="1"/>
</dbReference>
<evidence type="ECO:0000313" key="8">
    <source>
        <dbReference type="Proteomes" id="UP000293162"/>
    </source>
</evidence>
<dbReference type="InterPro" id="IPR036909">
    <property type="entry name" value="Cyt_c-like_dom_sf"/>
</dbReference>
<dbReference type="Proteomes" id="UP000293162">
    <property type="component" value="Unassembled WGS sequence"/>
</dbReference>
<evidence type="ECO:0000256" key="3">
    <source>
        <dbReference type="ARBA" id="ARBA00023004"/>
    </source>
</evidence>
<evidence type="ECO:0000259" key="6">
    <source>
        <dbReference type="PROSITE" id="PS51007"/>
    </source>
</evidence>
<dbReference type="GO" id="GO:0046872">
    <property type="term" value="F:metal ion binding"/>
    <property type="evidence" value="ECO:0007669"/>
    <property type="project" value="UniProtKB-KW"/>
</dbReference>
<evidence type="ECO:0000256" key="2">
    <source>
        <dbReference type="ARBA" id="ARBA00022723"/>
    </source>
</evidence>